<feature type="signal peptide" evidence="1">
    <location>
        <begin position="1"/>
        <end position="21"/>
    </location>
</feature>
<dbReference type="Proteomes" id="UP000316759">
    <property type="component" value="Unassembled WGS sequence"/>
</dbReference>
<dbReference type="EMBL" id="SUNJ01012291">
    <property type="protein sequence ID" value="TPP58183.1"/>
    <property type="molecule type" value="Genomic_DNA"/>
</dbReference>
<sequence>MLIRLLVGISFFFASSRKVLSRAKYSTDMTHRTFLPAVTDLIIGRSKCYSVRCGLDVTPENFMRVMKGDKKLKANGRKVLES</sequence>
<protein>
    <recommendedName>
        <fullName evidence="4">Secreted protein</fullName>
    </recommendedName>
</protein>
<keyword evidence="1" id="KW-0732">Signal</keyword>
<evidence type="ECO:0000313" key="3">
    <source>
        <dbReference type="Proteomes" id="UP000316759"/>
    </source>
</evidence>
<evidence type="ECO:0000313" key="2">
    <source>
        <dbReference type="EMBL" id="TPP58183.1"/>
    </source>
</evidence>
<evidence type="ECO:0000256" key="1">
    <source>
        <dbReference type="SAM" id="SignalP"/>
    </source>
</evidence>
<comment type="caution">
    <text evidence="2">The sequence shown here is derived from an EMBL/GenBank/DDBJ whole genome shotgun (WGS) entry which is preliminary data.</text>
</comment>
<dbReference type="AlphaFoldDB" id="A0A504YB00"/>
<proteinExistence type="predicted"/>
<accession>A0A504YB00</accession>
<name>A0A504YB00_FASGI</name>
<gene>
    <name evidence="2" type="ORF">FGIG_10509</name>
</gene>
<reference evidence="2 3" key="1">
    <citation type="submission" date="2019-04" db="EMBL/GenBank/DDBJ databases">
        <title>Annotation for the trematode Fasciola gigantica.</title>
        <authorList>
            <person name="Choi Y.-J."/>
        </authorList>
    </citation>
    <scope>NUCLEOTIDE SEQUENCE [LARGE SCALE GENOMIC DNA]</scope>
    <source>
        <strain evidence="2">Uganda_cow_1</strain>
    </source>
</reference>
<feature type="chain" id="PRO_5021320320" description="Secreted protein" evidence="1">
    <location>
        <begin position="22"/>
        <end position="82"/>
    </location>
</feature>
<keyword evidence="3" id="KW-1185">Reference proteome</keyword>
<evidence type="ECO:0008006" key="4">
    <source>
        <dbReference type="Google" id="ProtNLM"/>
    </source>
</evidence>
<organism evidence="2 3">
    <name type="scientific">Fasciola gigantica</name>
    <name type="common">Giant liver fluke</name>
    <dbReference type="NCBI Taxonomy" id="46835"/>
    <lineage>
        <taxon>Eukaryota</taxon>
        <taxon>Metazoa</taxon>
        <taxon>Spiralia</taxon>
        <taxon>Lophotrochozoa</taxon>
        <taxon>Platyhelminthes</taxon>
        <taxon>Trematoda</taxon>
        <taxon>Digenea</taxon>
        <taxon>Plagiorchiida</taxon>
        <taxon>Echinostomata</taxon>
        <taxon>Echinostomatoidea</taxon>
        <taxon>Fasciolidae</taxon>
        <taxon>Fasciola</taxon>
    </lineage>
</organism>